<reference evidence="2 3" key="1">
    <citation type="submission" date="2018-06" db="EMBL/GenBank/DDBJ databases">
        <title>Genomic Encyclopedia of Archaeal and Bacterial Type Strains, Phase II (KMG-II): from individual species to whole genera.</title>
        <authorList>
            <person name="Goeker M."/>
        </authorList>
    </citation>
    <scope>NUCLEOTIDE SEQUENCE [LARGE SCALE GENOMIC DNA]</scope>
    <source>
        <strain evidence="2 3">DSM 29821</strain>
    </source>
</reference>
<evidence type="ECO:0000259" key="1">
    <source>
        <dbReference type="Pfam" id="PF11563"/>
    </source>
</evidence>
<dbReference type="GO" id="GO:0019825">
    <property type="term" value="F:oxygen binding"/>
    <property type="evidence" value="ECO:0007669"/>
    <property type="project" value="InterPro"/>
</dbReference>
<sequence>MDHSDLHSDQSRPAVPAISLQELVLLKRMLLFTQEDEKLLHIAAPILKSSLGVILQRWYNYIRTDSYLSSYFDISSEAAFRNSHFSTWLQQLCSRPESQNWQEVERKADENVVALHSLQPELLRYLVVMGYPVIRFGTEAIAISRLEPALVGRIGAAWYKAVTLSLALWAYPSSPSK</sequence>
<dbReference type="RefSeq" id="WP_111594594.1">
    <property type="nucleotide sequence ID" value="NZ_QLMA01000009.1"/>
</dbReference>
<accession>A0A327VPZ3</accession>
<name>A0A327VPZ3_9BACT</name>
<feature type="domain" description="Globin-sensor" evidence="1">
    <location>
        <begin position="21"/>
        <end position="170"/>
    </location>
</feature>
<organism evidence="2 3">
    <name type="scientific">Chitinophaga dinghuensis</name>
    <dbReference type="NCBI Taxonomy" id="1539050"/>
    <lineage>
        <taxon>Bacteria</taxon>
        <taxon>Pseudomonadati</taxon>
        <taxon>Bacteroidota</taxon>
        <taxon>Chitinophagia</taxon>
        <taxon>Chitinophagales</taxon>
        <taxon>Chitinophagaceae</taxon>
        <taxon>Chitinophaga</taxon>
    </lineage>
</organism>
<dbReference type="EMBL" id="QLMA01000009">
    <property type="protein sequence ID" value="RAJ75427.1"/>
    <property type="molecule type" value="Genomic_DNA"/>
</dbReference>
<dbReference type="Proteomes" id="UP000249819">
    <property type="component" value="Unassembled WGS sequence"/>
</dbReference>
<dbReference type="InterPro" id="IPR012292">
    <property type="entry name" value="Globin/Proto"/>
</dbReference>
<dbReference type="SUPFAM" id="SSF46458">
    <property type="entry name" value="Globin-like"/>
    <property type="match status" value="1"/>
</dbReference>
<evidence type="ECO:0000313" key="3">
    <source>
        <dbReference type="Proteomes" id="UP000249819"/>
    </source>
</evidence>
<dbReference type="AlphaFoldDB" id="A0A327VPZ3"/>
<dbReference type="GO" id="GO:0020037">
    <property type="term" value="F:heme binding"/>
    <property type="evidence" value="ECO:0007669"/>
    <property type="project" value="InterPro"/>
</dbReference>
<keyword evidence="3" id="KW-1185">Reference proteome</keyword>
<evidence type="ECO:0000313" key="2">
    <source>
        <dbReference type="EMBL" id="RAJ75427.1"/>
    </source>
</evidence>
<gene>
    <name evidence="2" type="ORF">CLV59_10941</name>
</gene>
<dbReference type="InterPro" id="IPR009050">
    <property type="entry name" value="Globin-like_sf"/>
</dbReference>
<dbReference type="Gene3D" id="1.10.490.10">
    <property type="entry name" value="Globins"/>
    <property type="match status" value="1"/>
</dbReference>
<dbReference type="OrthoDB" id="9780134at2"/>
<protein>
    <submittedName>
        <fullName evidence="2">Protoglobin</fullName>
    </submittedName>
</protein>
<dbReference type="Pfam" id="PF11563">
    <property type="entry name" value="Protoglobin"/>
    <property type="match status" value="1"/>
</dbReference>
<comment type="caution">
    <text evidence="2">The sequence shown here is derived from an EMBL/GenBank/DDBJ whole genome shotgun (WGS) entry which is preliminary data.</text>
</comment>
<dbReference type="InterPro" id="IPR044398">
    <property type="entry name" value="Globin-sensor_dom"/>
</dbReference>
<proteinExistence type="predicted"/>